<evidence type="ECO:0000313" key="2">
    <source>
        <dbReference type="EMBL" id="NJB71719.1"/>
    </source>
</evidence>
<evidence type="ECO:0000256" key="1">
    <source>
        <dbReference type="SAM" id="SignalP"/>
    </source>
</evidence>
<accession>A0A846R4J1</accession>
<sequence length="237" mass="27310">MKNIKLVFLLSFISFTINAQKVIEKNIEYKNQTIDVELKFASEIEVKTWDKSTIYFKADIFTEDGKYLDLYELDVKENSSTISIVSNAEPIFKKIWDEYEKNNPGKRKRYFSTGDEYEFNYVLYVPKNAKFNVSSINGNLKSELIEGEFSADLINGDIDIAKYAGNMDLKTINGEIDLKMINANLVAETIHGDIYADEKLKFTSTNRHVGQKIEGSVQEGKYRLRLNTINGNMYLRL</sequence>
<evidence type="ECO:0008006" key="4">
    <source>
        <dbReference type="Google" id="ProtNLM"/>
    </source>
</evidence>
<reference evidence="2 3" key="1">
    <citation type="submission" date="2020-03" db="EMBL/GenBank/DDBJ databases">
        <title>Genomic Encyclopedia of Type Strains, Phase IV (KMG-IV): sequencing the most valuable type-strain genomes for metagenomic binning, comparative biology and taxonomic classification.</title>
        <authorList>
            <person name="Goeker M."/>
        </authorList>
    </citation>
    <scope>NUCLEOTIDE SEQUENCE [LARGE SCALE GENOMIC DNA]</scope>
    <source>
        <strain evidence="2 3">DSM 29762</strain>
    </source>
</reference>
<proteinExistence type="predicted"/>
<protein>
    <recommendedName>
        <fullName evidence="4">Adhesin domain-containing protein</fullName>
    </recommendedName>
</protein>
<comment type="caution">
    <text evidence="2">The sequence shown here is derived from an EMBL/GenBank/DDBJ whole genome shotgun (WGS) entry which is preliminary data.</text>
</comment>
<name>A0A846R4J1_9FLAO</name>
<feature type="signal peptide" evidence="1">
    <location>
        <begin position="1"/>
        <end position="19"/>
    </location>
</feature>
<feature type="chain" id="PRO_5032483593" description="Adhesin domain-containing protein" evidence="1">
    <location>
        <begin position="20"/>
        <end position="237"/>
    </location>
</feature>
<keyword evidence="1" id="KW-0732">Signal</keyword>
<dbReference type="Proteomes" id="UP000590442">
    <property type="component" value="Unassembled WGS sequence"/>
</dbReference>
<gene>
    <name evidence="2" type="ORF">GGR42_002181</name>
</gene>
<evidence type="ECO:0000313" key="3">
    <source>
        <dbReference type="Proteomes" id="UP000590442"/>
    </source>
</evidence>
<dbReference type="AlphaFoldDB" id="A0A846R4J1"/>
<keyword evidence="3" id="KW-1185">Reference proteome</keyword>
<dbReference type="RefSeq" id="WP_167963759.1">
    <property type="nucleotide sequence ID" value="NZ_JAATJJ010000001.1"/>
</dbReference>
<dbReference type="EMBL" id="JAATJJ010000001">
    <property type="protein sequence ID" value="NJB71719.1"/>
    <property type="molecule type" value="Genomic_DNA"/>
</dbReference>
<organism evidence="2 3">
    <name type="scientific">Saonia flava</name>
    <dbReference type="NCBI Taxonomy" id="523696"/>
    <lineage>
        <taxon>Bacteria</taxon>
        <taxon>Pseudomonadati</taxon>
        <taxon>Bacteroidota</taxon>
        <taxon>Flavobacteriia</taxon>
        <taxon>Flavobacteriales</taxon>
        <taxon>Flavobacteriaceae</taxon>
        <taxon>Saonia</taxon>
    </lineage>
</organism>